<comment type="caution">
    <text evidence="2">The sequence shown here is derived from an EMBL/GenBank/DDBJ whole genome shotgun (WGS) entry which is preliminary data.</text>
</comment>
<dbReference type="AlphaFoldDB" id="A0A2I1YZ39"/>
<organism evidence="2 3">
    <name type="scientific">Streptococcus mitis</name>
    <dbReference type="NCBI Taxonomy" id="28037"/>
    <lineage>
        <taxon>Bacteria</taxon>
        <taxon>Bacillati</taxon>
        <taxon>Bacillota</taxon>
        <taxon>Bacilli</taxon>
        <taxon>Lactobacillales</taxon>
        <taxon>Streptococcaceae</taxon>
        <taxon>Streptococcus</taxon>
        <taxon>Streptococcus mitis group</taxon>
    </lineage>
</organism>
<protein>
    <submittedName>
        <fullName evidence="2">Uncharacterized protein</fullName>
    </submittedName>
</protein>
<evidence type="ECO:0000313" key="2">
    <source>
        <dbReference type="EMBL" id="PLA60157.1"/>
    </source>
</evidence>
<proteinExistence type="predicted"/>
<sequence>MTEPTLMSQLLGFATTFICFFVALMVIENNEQKRKRQVEEQEILDKAIIEVYQQGRNQFNNIARMNLRNSDKQFTYDVQPPVGLAKCVEEGV</sequence>
<keyword evidence="1" id="KW-1133">Transmembrane helix</keyword>
<evidence type="ECO:0000256" key="1">
    <source>
        <dbReference type="SAM" id="Phobius"/>
    </source>
</evidence>
<dbReference type="EMBL" id="PKIE01000003">
    <property type="protein sequence ID" value="PLA60157.1"/>
    <property type="molecule type" value="Genomic_DNA"/>
</dbReference>
<gene>
    <name evidence="2" type="ORF">CYK18_05995</name>
</gene>
<feature type="transmembrane region" description="Helical" evidence="1">
    <location>
        <begin position="6"/>
        <end position="27"/>
    </location>
</feature>
<reference evidence="2 3" key="1">
    <citation type="submission" date="2017-12" db="EMBL/GenBank/DDBJ databases">
        <title>Phylogenetic diversity of female urinary microbiome.</title>
        <authorList>
            <person name="Thomas-White K."/>
            <person name="Wolfe A.J."/>
        </authorList>
    </citation>
    <scope>NUCLEOTIDE SEQUENCE [LARGE SCALE GENOMIC DNA]</scope>
    <source>
        <strain evidence="2 3">UMB1341</strain>
    </source>
</reference>
<accession>A0A2I1YZ39</accession>
<dbReference type="RefSeq" id="WP_101785632.1">
    <property type="nucleotide sequence ID" value="NZ_PKIE01000003.1"/>
</dbReference>
<dbReference type="Proteomes" id="UP000234971">
    <property type="component" value="Unassembled WGS sequence"/>
</dbReference>
<evidence type="ECO:0000313" key="3">
    <source>
        <dbReference type="Proteomes" id="UP000234971"/>
    </source>
</evidence>
<name>A0A2I1YZ39_STRMT</name>
<keyword evidence="1" id="KW-0472">Membrane</keyword>
<keyword evidence="1" id="KW-0812">Transmembrane</keyword>